<protein>
    <submittedName>
        <fullName evidence="2">Uncharacterized protein</fullName>
    </submittedName>
</protein>
<feature type="compositionally biased region" description="Basic and acidic residues" evidence="1">
    <location>
        <begin position="58"/>
        <end position="70"/>
    </location>
</feature>
<proteinExistence type="predicted"/>
<dbReference type="Proteomes" id="UP001159641">
    <property type="component" value="Unassembled WGS sequence"/>
</dbReference>
<feature type="compositionally biased region" description="Low complexity" evidence="1">
    <location>
        <begin position="81"/>
        <end position="92"/>
    </location>
</feature>
<sequence length="284" mass="30599">MRGGDRREQRSDAWKEGAVPAEERPPLPAPRPRARRAREGRSRYRPPEGASGASAELGEGRGEPAEEGQPRRQGRRRQRRSSVPCASPVPASGRGAAPLPGCGRLPGAAAAWRSRHCSRCSPAPWRVTGTPVYPPLGSETRSHLHSSSARSFPALIHLQGAPLKVPLEQLPSEGAHLHLVIGEGTPFALVSKDVKKEVKQSKNLEKSGISEKNDIDLKGIAFVIQSQSNSFHAKKAEQLKQSILKQAADLTQAEGAASGWECLLLREAWGSLEDRAWDAGPLGT</sequence>
<evidence type="ECO:0000313" key="2">
    <source>
        <dbReference type="EMBL" id="KAJ8785603.1"/>
    </source>
</evidence>
<reference evidence="2 3" key="1">
    <citation type="submission" date="2022-11" db="EMBL/GenBank/DDBJ databases">
        <title>Whole genome sequence of Eschrichtius robustus ER-17-0199.</title>
        <authorList>
            <person name="Bruniche-Olsen A."/>
            <person name="Black A.N."/>
            <person name="Fields C.J."/>
            <person name="Walden K."/>
            <person name="Dewoody J.A."/>
        </authorList>
    </citation>
    <scope>NUCLEOTIDE SEQUENCE [LARGE SCALE GENOMIC DNA]</scope>
    <source>
        <strain evidence="2">ER-17-0199</strain>
        <tissue evidence="2">Blubber</tissue>
    </source>
</reference>
<feature type="compositionally biased region" description="Basic and acidic residues" evidence="1">
    <location>
        <begin position="1"/>
        <end position="25"/>
    </location>
</feature>
<dbReference type="AlphaFoldDB" id="A0AB34H1I4"/>
<feature type="compositionally biased region" description="Basic and acidic residues" evidence="1">
    <location>
        <begin position="37"/>
        <end position="46"/>
    </location>
</feature>
<evidence type="ECO:0000313" key="3">
    <source>
        <dbReference type="Proteomes" id="UP001159641"/>
    </source>
</evidence>
<organism evidence="2 3">
    <name type="scientific">Eschrichtius robustus</name>
    <name type="common">California gray whale</name>
    <name type="synonym">Eschrichtius gibbosus</name>
    <dbReference type="NCBI Taxonomy" id="9764"/>
    <lineage>
        <taxon>Eukaryota</taxon>
        <taxon>Metazoa</taxon>
        <taxon>Chordata</taxon>
        <taxon>Craniata</taxon>
        <taxon>Vertebrata</taxon>
        <taxon>Euteleostomi</taxon>
        <taxon>Mammalia</taxon>
        <taxon>Eutheria</taxon>
        <taxon>Laurasiatheria</taxon>
        <taxon>Artiodactyla</taxon>
        <taxon>Whippomorpha</taxon>
        <taxon>Cetacea</taxon>
        <taxon>Mysticeti</taxon>
        <taxon>Eschrichtiidae</taxon>
        <taxon>Eschrichtius</taxon>
    </lineage>
</organism>
<keyword evidence="3" id="KW-1185">Reference proteome</keyword>
<comment type="caution">
    <text evidence="2">The sequence shown here is derived from an EMBL/GenBank/DDBJ whole genome shotgun (WGS) entry which is preliminary data.</text>
</comment>
<name>A0AB34H1I4_ESCRO</name>
<dbReference type="EMBL" id="JAIQCJ010002014">
    <property type="protein sequence ID" value="KAJ8785603.1"/>
    <property type="molecule type" value="Genomic_DNA"/>
</dbReference>
<evidence type="ECO:0000256" key="1">
    <source>
        <dbReference type="SAM" id="MobiDB-lite"/>
    </source>
</evidence>
<feature type="region of interest" description="Disordered" evidence="1">
    <location>
        <begin position="1"/>
        <end position="100"/>
    </location>
</feature>
<gene>
    <name evidence="2" type="ORF">J1605_007200</name>
</gene>
<accession>A0AB34H1I4</accession>
<feature type="compositionally biased region" description="Low complexity" evidence="1">
    <location>
        <begin position="47"/>
        <end position="57"/>
    </location>
</feature>